<evidence type="ECO:0000259" key="14">
    <source>
        <dbReference type="PROSITE" id="PS50011"/>
    </source>
</evidence>
<dbReference type="PROSITE" id="PS00108">
    <property type="entry name" value="PROTEIN_KINASE_ST"/>
    <property type="match status" value="1"/>
</dbReference>
<keyword evidence="8 13" id="KW-0067">ATP-binding</keyword>
<proteinExistence type="predicted"/>
<organism evidence="15">
    <name type="scientific">Cladocopium goreaui</name>
    <dbReference type="NCBI Taxonomy" id="2562237"/>
    <lineage>
        <taxon>Eukaryota</taxon>
        <taxon>Sar</taxon>
        <taxon>Alveolata</taxon>
        <taxon>Dinophyceae</taxon>
        <taxon>Suessiales</taxon>
        <taxon>Symbiodiniaceae</taxon>
        <taxon>Cladocopium</taxon>
    </lineage>
</organism>
<keyword evidence="3" id="KW-0963">Cytoplasm</keyword>
<comment type="subcellular location">
    <subcellularLocation>
        <location evidence="1">Cytoplasm</location>
        <location evidence="1">Cytoskeleton</location>
    </subcellularLocation>
</comment>
<dbReference type="InterPro" id="IPR000225">
    <property type="entry name" value="Armadillo"/>
</dbReference>
<evidence type="ECO:0000256" key="11">
    <source>
        <dbReference type="ARBA" id="ARBA00048679"/>
    </source>
</evidence>
<dbReference type="PANTHER" id="PTHR22983">
    <property type="entry name" value="PROTEIN KINASE RELATED"/>
    <property type="match status" value="1"/>
</dbReference>
<dbReference type="EMBL" id="CAMXCT030006570">
    <property type="protein sequence ID" value="CAL4803499.1"/>
    <property type="molecule type" value="Genomic_DNA"/>
</dbReference>
<protein>
    <recommendedName>
        <fullName evidence="2">non-specific serine/threonine protein kinase</fullName>
        <ecNumber evidence="2">2.7.11.1</ecNumber>
    </recommendedName>
</protein>
<dbReference type="PANTHER" id="PTHR22983:SF6">
    <property type="entry name" value="SERINE_THREONINE-PROTEIN KINASE 36"/>
    <property type="match status" value="1"/>
</dbReference>
<evidence type="ECO:0000256" key="4">
    <source>
        <dbReference type="ARBA" id="ARBA00022527"/>
    </source>
</evidence>
<dbReference type="GO" id="GO:0004674">
    <property type="term" value="F:protein serine/threonine kinase activity"/>
    <property type="evidence" value="ECO:0007669"/>
    <property type="project" value="UniProtKB-KW"/>
</dbReference>
<dbReference type="EC" id="2.7.11.1" evidence="2"/>
<dbReference type="GO" id="GO:0005856">
    <property type="term" value="C:cytoskeleton"/>
    <property type="evidence" value="ECO:0007669"/>
    <property type="project" value="UniProtKB-SubCell"/>
</dbReference>
<evidence type="ECO:0000313" key="16">
    <source>
        <dbReference type="EMBL" id="CAL1169562.1"/>
    </source>
</evidence>
<dbReference type="SUPFAM" id="SSF48371">
    <property type="entry name" value="ARM repeat"/>
    <property type="match status" value="2"/>
</dbReference>
<dbReference type="EMBL" id="CAMXCT010006570">
    <property type="protein sequence ID" value="CAI4016187.1"/>
    <property type="molecule type" value="Genomic_DNA"/>
</dbReference>
<dbReference type="Pfam" id="PF13646">
    <property type="entry name" value="HEAT_2"/>
    <property type="match status" value="1"/>
</dbReference>
<dbReference type="PROSITE" id="PS50176">
    <property type="entry name" value="ARM_REPEAT"/>
    <property type="match status" value="1"/>
</dbReference>
<dbReference type="Pfam" id="PF00069">
    <property type="entry name" value="Pkinase"/>
    <property type="match status" value="1"/>
</dbReference>
<evidence type="ECO:0000256" key="2">
    <source>
        <dbReference type="ARBA" id="ARBA00012513"/>
    </source>
</evidence>
<evidence type="ECO:0000256" key="6">
    <source>
        <dbReference type="ARBA" id="ARBA00022741"/>
    </source>
</evidence>
<accession>A0A9P1DVH1</accession>
<dbReference type="PROSITE" id="PS00107">
    <property type="entry name" value="PROTEIN_KINASE_ATP"/>
    <property type="match status" value="1"/>
</dbReference>
<dbReference type="PROSITE" id="PS50011">
    <property type="entry name" value="PROTEIN_KINASE_DOM"/>
    <property type="match status" value="1"/>
</dbReference>
<keyword evidence="6 13" id="KW-0547">Nucleotide-binding</keyword>
<dbReference type="CDD" id="cd14002">
    <property type="entry name" value="STKc_STK36"/>
    <property type="match status" value="1"/>
</dbReference>
<keyword evidence="18" id="KW-1185">Reference proteome</keyword>
<evidence type="ECO:0000256" key="1">
    <source>
        <dbReference type="ARBA" id="ARBA00004245"/>
    </source>
</evidence>
<comment type="catalytic activity">
    <reaction evidence="10">
        <text>L-threonyl-[protein] + ATP = O-phospho-L-threonyl-[protein] + ADP + H(+)</text>
        <dbReference type="Rhea" id="RHEA:46608"/>
        <dbReference type="Rhea" id="RHEA-COMP:11060"/>
        <dbReference type="Rhea" id="RHEA-COMP:11605"/>
        <dbReference type="ChEBI" id="CHEBI:15378"/>
        <dbReference type="ChEBI" id="CHEBI:30013"/>
        <dbReference type="ChEBI" id="CHEBI:30616"/>
        <dbReference type="ChEBI" id="CHEBI:61977"/>
        <dbReference type="ChEBI" id="CHEBI:456216"/>
        <dbReference type="EC" id="2.7.11.1"/>
    </reaction>
</comment>
<dbReference type="SUPFAM" id="SSF56112">
    <property type="entry name" value="Protein kinase-like (PK-like)"/>
    <property type="match status" value="1"/>
</dbReference>
<keyword evidence="5" id="KW-0808">Transferase</keyword>
<feature type="binding site" evidence="13">
    <location>
        <position position="33"/>
    </location>
    <ligand>
        <name>ATP</name>
        <dbReference type="ChEBI" id="CHEBI:30616"/>
    </ligand>
</feature>
<dbReference type="InterPro" id="IPR016024">
    <property type="entry name" value="ARM-type_fold"/>
</dbReference>
<dbReference type="GO" id="GO:0005524">
    <property type="term" value="F:ATP binding"/>
    <property type="evidence" value="ECO:0007669"/>
    <property type="project" value="UniProtKB-UniRule"/>
</dbReference>
<evidence type="ECO:0000256" key="10">
    <source>
        <dbReference type="ARBA" id="ARBA00047899"/>
    </source>
</evidence>
<dbReference type="Gene3D" id="1.25.10.10">
    <property type="entry name" value="Leucine-rich Repeat Variant"/>
    <property type="match status" value="1"/>
</dbReference>
<dbReference type="EMBL" id="CAMXCT020006570">
    <property type="protein sequence ID" value="CAL1169562.1"/>
    <property type="molecule type" value="Genomic_DNA"/>
</dbReference>
<evidence type="ECO:0000256" key="13">
    <source>
        <dbReference type="PROSITE-ProRule" id="PRU10141"/>
    </source>
</evidence>
<dbReference type="InterPro" id="IPR011009">
    <property type="entry name" value="Kinase-like_dom_sf"/>
</dbReference>
<dbReference type="InterPro" id="IPR000719">
    <property type="entry name" value="Prot_kinase_dom"/>
</dbReference>
<gene>
    <name evidence="15" type="ORF">C1SCF055_LOCUS40947</name>
</gene>
<dbReference type="Proteomes" id="UP001152797">
    <property type="component" value="Unassembled WGS sequence"/>
</dbReference>
<evidence type="ECO:0000256" key="3">
    <source>
        <dbReference type="ARBA" id="ARBA00022490"/>
    </source>
</evidence>
<dbReference type="SMART" id="SM00220">
    <property type="entry name" value="S_TKc"/>
    <property type="match status" value="1"/>
</dbReference>
<dbReference type="InterPro" id="IPR017441">
    <property type="entry name" value="Protein_kinase_ATP_BS"/>
</dbReference>
<keyword evidence="9" id="KW-0206">Cytoskeleton</keyword>
<comment type="catalytic activity">
    <reaction evidence="11">
        <text>L-seryl-[protein] + ATP = O-phospho-L-seryl-[protein] + ADP + H(+)</text>
        <dbReference type="Rhea" id="RHEA:17989"/>
        <dbReference type="Rhea" id="RHEA-COMP:9863"/>
        <dbReference type="Rhea" id="RHEA-COMP:11604"/>
        <dbReference type="ChEBI" id="CHEBI:15378"/>
        <dbReference type="ChEBI" id="CHEBI:29999"/>
        <dbReference type="ChEBI" id="CHEBI:30616"/>
        <dbReference type="ChEBI" id="CHEBI:83421"/>
        <dbReference type="ChEBI" id="CHEBI:456216"/>
        <dbReference type="EC" id="2.7.11.1"/>
    </reaction>
</comment>
<dbReference type="OrthoDB" id="266718at2759"/>
<evidence type="ECO:0000313" key="17">
    <source>
        <dbReference type="EMBL" id="CAL4803499.1"/>
    </source>
</evidence>
<feature type="repeat" description="ARM" evidence="12">
    <location>
        <begin position="1196"/>
        <end position="1239"/>
    </location>
</feature>
<keyword evidence="7 17" id="KW-0418">Kinase</keyword>
<dbReference type="InterPro" id="IPR008271">
    <property type="entry name" value="Ser/Thr_kinase_AS"/>
</dbReference>
<evidence type="ECO:0000256" key="5">
    <source>
        <dbReference type="ARBA" id="ARBA00022679"/>
    </source>
</evidence>
<feature type="domain" description="Protein kinase" evidence="14">
    <location>
        <begin position="4"/>
        <end position="254"/>
    </location>
</feature>
<evidence type="ECO:0000313" key="18">
    <source>
        <dbReference type="Proteomes" id="UP001152797"/>
    </source>
</evidence>
<dbReference type="FunFam" id="1.10.510.10:FF:000292">
    <property type="entry name" value="Serine/threonine-protein kinase 36"/>
    <property type="match status" value="1"/>
</dbReference>
<evidence type="ECO:0000256" key="9">
    <source>
        <dbReference type="ARBA" id="ARBA00023212"/>
    </source>
</evidence>
<sequence>MERYHVLQMVGQGCFGKVFKGRRKQTGKIVAMKFISKRGKPEKDQENLRREIGILQRLDHENIILLLDWFETSTDFVVVTQFAYGELFEIFQDDKRLPEAEVSNIGRQLVKALNYLHSEKVIHRDMKPQNVLVSSNGTIKLCDFGFARALSSYTTVLTSIKGTPLYMAPELVQELPYDGRVDLWSLGVICYELFVGQPPFYTNSLMTLVQLIIQKPVHFPDSMSSTFRSFLKGLLQKDPSYRLGWPDLLSHPFIKEAFGRQGSAREVGALRPPPARARSSSAKATATKHLIEAWGQAAAAPLGIAGGAGGAGAGAPPGALVTPGGCQTWQTIEPWLPFFRQASAAPGRHCSDTLNEDFADLCVKVLELYAEVLDLQLVTKETPRLERQGLELSLTEAKRGEGKMSLPLSWLLRGLIHVFSHANPPAVLSRLATTMCASQLLKVMKCLCQSHARDWGPAWDVLSDLSRLFGLWLRSLLTLGMTKLCDEVLCPDGILFQFLALAPALIVKEGSCKELGVQSDTINHVGAAINSVKCIGVVFSHISNAASASPGSSFAAGLYRGLSGLDGNKASKRTAEAVALLCACLRWHPRLTKNALCPANEGEKMFRAVVQALAALITRSGKSFPWGDLATAPGAKLPSSKDSKDSKVYLSVRGLIDAVRTEMARSEGLPGEGELTALLWELRHDASALKLLIGLLWSSNEMCKELAASLTDSIGLGFSPESVLTAIEATCQDRAQHKTLGPLAMLLVVHVLCLRPFGGEPQFARVGSPPRTCSPLPPWCNLTTMQAVISCLPFDPGQQDVISVLCRCYALELVAALGFCLTASKDARAQICESMNGVRDVVHVLLSSAATKAFTQQLMDELQLNEVAAHGCLLRGPLDGVLAVASLQRALTSGSPPQLVRTVLGAAFAAEEPESLLALMGPKALLQFLDIFAGSQEFLAPSFATLRCALSLFSALQCLSMLPLSEIPGMPVNLAPAFEASLGLILQILQLLEPERGKVEEIHAEFHRYQTIATVLRLFATLAMEQGMAGGSKTWWPCFCSGLHLLTVLVLEHQTLAHEFVMNEGVQMVKRRKLLSMELVFSEEGGVVVTDVLVILSQLARLSADYYPLLFSMDICPALRELLSCANPAVRAKACSAVGNMVRHSDVFYHEMKQAGVIKQLVQLCSDSDEACRKFASFAVGNSAFHSYTLYNDLAPAIPKLLHLLRDPEEKTRANAAGALGNLVRNSDELCRAIIQEGALEGLCDIIRVRCPAPDAAAAKLTSDSSVKIALFSLGNLAVHAACRSELCSTKVVELCQFLVRICNREEMVHQYAKRLLQKLGLETARRKS</sequence>
<evidence type="ECO:0000256" key="12">
    <source>
        <dbReference type="PROSITE-ProRule" id="PRU00259"/>
    </source>
</evidence>
<dbReference type="SMART" id="SM00185">
    <property type="entry name" value="ARM"/>
    <property type="match status" value="4"/>
</dbReference>
<keyword evidence="4 17" id="KW-0723">Serine/threonine-protein kinase</keyword>
<evidence type="ECO:0000313" key="15">
    <source>
        <dbReference type="EMBL" id="CAI4016187.1"/>
    </source>
</evidence>
<evidence type="ECO:0000256" key="8">
    <source>
        <dbReference type="ARBA" id="ARBA00022840"/>
    </source>
</evidence>
<comment type="caution">
    <text evidence="15">The sequence shown here is derived from an EMBL/GenBank/DDBJ whole genome shotgun (WGS) entry which is preliminary data.</text>
</comment>
<dbReference type="Gene3D" id="1.10.510.10">
    <property type="entry name" value="Transferase(Phosphotransferase) domain 1"/>
    <property type="match status" value="1"/>
</dbReference>
<evidence type="ECO:0000256" key="7">
    <source>
        <dbReference type="ARBA" id="ARBA00022777"/>
    </source>
</evidence>
<name>A0A9P1DVH1_9DINO</name>
<dbReference type="GO" id="GO:0005737">
    <property type="term" value="C:cytoplasm"/>
    <property type="evidence" value="ECO:0007669"/>
    <property type="project" value="TreeGrafter"/>
</dbReference>
<dbReference type="InterPro" id="IPR011989">
    <property type="entry name" value="ARM-like"/>
</dbReference>
<reference evidence="15" key="1">
    <citation type="submission" date="2022-10" db="EMBL/GenBank/DDBJ databases">
        <authorList>
            <person name="Chen Y."/>
            <person name="Dougan E. K."/>
            <person name="Chan C."/>
            <person name="Rhodes N."/>
            <person name="Thang M."/>
        </authorList>
    </citation>
    <scope>NUCLEOTIDE SEQUENCE</scope>
</reference>
<reference evidence="16" key="2">
    <citation type="submission" date="2024-04" db="EMBL/GenBank/DDBJ databases">
        <authorList>
            <person name="Chen Y."/>
            <person name="Shah S."/>
            <person name="Dougan E. K."/>
            <person name="Thang M."/>
            <person name="Chan C."/>
        </authorList>
    </citation>
    <scope>NUCLEOTIDE SEQUENCE [LARGE SCALE GENOMIC DNA]</scope>
</reference>